<dbReference type="HOGENOM" id="CLU_1692098_0_0_0"/>
<evidence type="ECO:0000313" key="4">
    <source>
        <dbReference type="Proteomes" id="UP000004358"/>
    </source>
</evidence>
<gene>
    <name evidence="3" type="ORF">DSM3645_19098</name>
</gene>
<reference evidence="3 4" key="1">
    <citation type="submission" date="2006-02" db="EMBL/GenBank/DDBJ databases">
        <authorList>
            <person name="Amann R."/>
            <person name="Ferriera S."/>
            <person name="Johnson J."/>
            <person name="Kravitz S."/>
            <person name="Halpern A."/>
            <person name="Remington K."/>
            <person name="Beeson K."/>
            <person name="Tran B."/>
            <person name="Rogers Y.-H."/>
            <person name="Friedman R."/>
            <person name="Venter J.C."/>
        </authorList>
    </citation>
    <scope>NUCLEOTIDE SEQUENCE [LARGE SCALE GENOMIC DNA]</scope>
    <source>
        <strain evidence="3 4">DSM 3645</strain>
    </source>
</reference>
<evidence type="ECO:0000259" key="2">
    <source>
        <dbReference type="Pfam" id="PF07811"/>
    </source>
</evidence>
<dbReference type="RefSeq" id="WP_002651717.1">
    <property type="nucleotide sequence ID" value="NZ_CH672376.1"/>
</dbReference>
<evidence type="ECO:0000313" key="3">
    <source>
        <dbReference type="EMBL" id="EAQ80134.1"/>
    </source>
</evidence>
<evidence type="ECO:0000256" key="1">
    <source>
        <dbReference type="SAM" id="Phobius"/>
    </source>
</evidence>
<name>A3ZT83_9BACT</name>
<dbReference type="AlphaFoldDB" id="A3ZT83"/>
<feature type="domain" description="TadE-like" evidence="2">
    <location>
        <begin position="2"/>
        <end position="39"/>
    </location>
</feature>
<feature type="transmembrane region" description="Helical" evidence="1">
    <location>
        <begin position="6"/>
        <end position="26"/>
    </location>
</feature>
<accession>A3ZT83</accession>
<sequence length="155" mass="16651">MLELVLTLPILLILLLAIVEFYLLYANLQRLEAASRAGALVASRIDLPATGAPPEVVIAAVDRQLETLNLPGRRIILVHNSVGPMTQLNAGASYPAPTELLDLLPTSRPCVRVAIQTPMTGLTPNLLKTFGMDITGRIVSQTTTHRLNTAPISLP</sequence>
<keyword evidence="1" id="KW-0812">Transmembrane</keyword>
<dbReference type="Pfam" id="PF07811">
    <property type="entry name" value="TadE"/>
    <property type="match status" value="1"/>
</dbReference>
<keyword evidence="1" id="KW-1133">Transmembrane helix</keyword>
<dbReference type="InterPro" id="IPR012495">
    <property type="entry name" value="TadE-like_dom"/>
</dbReference>
<dbReference type="Proteomes" id="UP000004358">
    <property type="component" value="Unassembled WGS sequence"/>
</dbReference>
<keyword evidence="1" id="KW-0472">Membrane</keyword>
<dbReference type="EMBL" id="AANZ01000010">
    <property type="protein sequence ID" value="EAQ80134.1"/>
    <property type="molecule type" value="Genomic_DNA"/>
</dbReference>
<protein>
    <recommendedName>
        <fullName evidence="2">TadE-like domain-containing protein</fullName>
    </recommendedName>
</protein>
<organism evidence="3 4">
    <name type="scientific">Blastopirellula marina DSM 3645</name>
    <dbReference type="NCBI Taxonomy" id="314230"/>
    <lineage>
        <taxon>Bacteria</taxon>
        <taxon>Pseudomonadati</taxon>
        <taxon>Planctomycetota</taxon>
        <taxon>Planctomycetia</taxon>
        <taxon>Pirellulales</taxon>
        <taxon>Pirellulaceae</taxon>
        <taxon>Blastopirellula</taxon>
    </lineage>
</organism>
<proteinExistence type="predicted"/>
<comment type="caution">
    <text evidence="3">The sequence shown here is derived from an EMBL/GenBank/DDBJ whole genome shotgun (WGS) entry which is preliminary data.</text>
</comment>